<dbReference type="GeneID" id="136088775"/>
<protein>
    <submittedName>
        <fullName evidence="2">Uncharacterized protein LOC136088775 isoform X3</fullName>
    </submittedName>
</protein>
<evidence type="ECO:0000313" key="1">
    <source>
        <dbReference type="Proteomes" id="UP001652625"/>
    </source>
</evidence>
<reference evidence="2" key="1">
    <citation type="submission" date="2025-08" db="UniProtKB">
        <authorList>
            <consortium name="RefSeq"/>
        </authorList>
    </citation>
    <scope>IDENTIFICATION</scope>
</reference>
<dbReference type="RefSeq" id="XP_065669518.1">
    <property type="nucleotide sequence ID" value="XM_065813446.1"/>
</dbReference>
<keyword evidence="1" id="KW-1185">Reference proteome</keyword>
<accession>A0ABM4D5E9</accession>
<gene>
    <name evidence="2" type="primary">LOC136088775</name>
</gene>
<evidence type="ECO:0000313" key="2">
    <source>
        <dbReference type="RefSeq" id="XP_065669518.1"/>
    </source>
</evidence>
<name>A0ABM4D5E9_HYDVU</name>
<organism evidence="1 2">
    <name type="scientific">Hydra vulgaris</name>
    <name type="common">Hydra</name>
    <name type="synonym">Hydra attenuata</name>
    <dbReference type="NCBI Taxonomy" id="6087"/>
    <lineage>
        <taxon>Eukaryota</taxon>
        <taxon>Metazoa</taxon>
        <taxon>Cnidaria</taxon>
        <taxon>Hydrozoa</taxon>
        <taxon>Hydroidolina</taxon>
        <taxon>Anthoathecata</taxon>
        <taxon>Aplanulata</taxon>
        <taxon>Hydridae</taxon>
        <taxon>Hydra</taxon>
    </lineage>
</organism>
<sequence>MQQSISINASTDEDQPKRKKFRCRQLGESNYLWPDICIICQKKQKWNNNKITVSIQPLSIQEPLSSISPYQIGKKESPKLKKLIEKINIDLVISSISIEKVKDQDRAYLLCKSQIQENSFPSWTAFNISQNKAASHVSYIGYLPVVNAPVTDIATIYTILRRSVDIINKLNLKYGVIGCDEAVYSKIQMVRWKEPEFSNRFVVRLVGERISYYDVIYDCYC</sequence>
<proteinExistence type="predicted"/>
<dbReference type="Proteomes" id="UP001652625">
    <property type="component" value="Chromosome 12"/>
</dbReference>